<evidence type="ECO:0000256" key="2">
    <source>
        <dbReference type="ARBA" id="ARBA00022723"/>
    </source>
</evidence>
<dbReference type="Gene3D" id="3.40.630.10">
    <property type="entry name" value="Zn peptidases"/>
    <property type="match status" value="1"/>
</dbReference>
<dbReference type="PIRSF" id="PIRSF039012">
    <property type="entry name" value="ASP"/>
    <property type="match status" value="1"/>
</dbReference>
<feature type="domain" description="Succinylglutamate desuccinylase/Aspartoacylase catalytic" evidence="5">
    <location>
        <begin position="51"/>
        <end position="242"/>
    </location>
</feature>
<dbReference type="InterPro" id="IPR053138">
    <property type="entry name" value="N-alpha-Ac-DABA_deacetylase"/>
</dbReference>
<keyword evidence="7" id="KW-1185">Reference proteome</keyword>
<protein>
    <submittedName>
        <fullName evidence="6">Succinylglutamate desuccinylase/aspartoacylase family protein</fullName>
    </submittedName>
</protein>
<keyword evidence="3" id="KW-0378">Hydrolase</keyword>
<dbReference type="KEGG" id="xdi:EZH22_00630"/>
<keyword evidence="2" id="KW-0479">Metal-binding</keyword>
<dbReference type="CDD" id="cd06255">
    <property type="entry name" value="M14_ASTE_ASPA-like"/>
    <property type="match status" value="1"/>
</dbReference>
<dbReference type="GO" id="GO:0016788">
    <property type="term" value="F:hydrolase activity, acting on ester bonds"/>
    <property type="evidence" value="ECO:0007669"/>
    <property type="project" value="InterPro"/>
</dbReference>
<dbReference type="SUPFAM" id="SSF53187">
    <property type="entry name" value="Zn-dependent exopeptidases"/>
    <property type="match status" value="1"/>
</dbReference>
<dbReference type="PANTHER" id="PTHR37326:SF1">
    <property type="entry name" value="BLL3975 PROTEIN"/>
    <property type="match status" value="1"/>
</dbReference>
<evidence type="ECO:0000256" key="3">
    <source>
        <dbReference type="ARBA" id="ARBA00022801"/>
    </source>
</evidence>
<proteinExistence type="predicted"/>
<dbReference type="AlphaFoldDB" id="A0A974SIR2"/>
<dbReference type="GO" id="GO:0046872">
    <property type="term" value="F:metal ion binding"/>
    <property type="evidence" value="ECO:0007669"/>
    <property type="project" value="UniProtKB-KW"/>
</dbReference>
<dbReference type="InterPro" id="IPR043795">
    <property type="entry name" value="N-alpha-Ac-DABA-like"/>
</dbReference>
<evidence type="ECO:0000259" key="5">
    <source>
        <dbReference type="Pfam" id="PF24827"/>
    </source>
</evidence>
<name>A0A974SIR2_9HYPH</name>
<accession>A0A974SIR2</accession>
<evidence type="ECO:0000256" key="4">
    <source>
        <dbReference type="ARBA" id="ARBA00022833"/>
    </source>
</evidence>
<dbReference type="EMBL" id="CP063362">
    <property type="protein sequence ID" value="QRG07000.1"/>
    <property type="molecule type" value="Genomic_DNA"/>
</dbReference>
<dbReference type="InterPro" id="IPR055438">
    <property type="entry name" value="AstE_AspA_cat"/>
</dbReference>
<dbReference type="Pfam" id="PF24827">
    <property type="entry name" value="AstE_AspA_cat"/>
    <property type="match status" value="1"/>
</dbReference>
<comment type="cofactor">
    <cofactor evidence="1">
        <name>Zn(2+)</name>
        <dbReference type="ChEBI" id="CHEBI:29105"/>
    </cofactor>
</comment>
<dbReference type="Proteomes" id="UP000596427">
    <property type="component" value="Chromosome"/>
</dbReference>
<dbReference type="PANTHER" id="PTHR37326">
    <property type="entry name" value="BLL3975 PROTEIN"/>
    <property type="match status" value="1"/>
</dbReference>
<gene>
    <name evidence="6" type="ORF">EZH22_00630</name>
</gene>
<dbReference type="GO" id="GO:0016811">
    <property type="term" value="F:hydrolase activity, acting on carbon-nitrogen (but not peptide) bonds, in linear amides"/>
    <property type="evidence" value="ECO:0007669"/>
    <property type="project" value="InterPro"/>
</dbReference>
<evidence type="ECO:0000256" key="1">
    <source>
        <dbReference type="ARBA" id="ARBA00001947"/>
    </source>
</evidence>
<dbReference type="RefSeq" id="WP_203193909.1">
    <property type="nucleotide sequence ID" value="NZ_CP063362.1"/>
</dbReference>
<organism evidence="6 7">
    <name type="scientific">Xanthobacter dioxanivorans</name>
    <dbReference type="NCBI Taxonomy" id="2528964"/>
    <lineage>
        <taxon>Bacteria</taxon>
        <taxon>Pseudomonadati</taxon>
        <taxon>Pseudomonadota</taxon>
        <taxon>Alphaproteobacteria</taxon>
        <taxon>Hyphomicrobiales</taxon>
        <taxon>Xanthobacteraceae</taxon>
        <taxon>Xanthobacter</taxon>
    </lineage>
</organism>
<sequence length="341" mass="35807">MPASSSSRAFSEILAMAEPGRLATGAIFVGRLASGAAVEIPYVIAKGAKPGKCLWLNGQVHGDEINGIVAALDFARELDLSELSGSVVVSSTANPLAFDGRRKKAPQDDIDLDQSFPGSAGGLSSERMAKIFFEACTCADVVVNLHTMGTTFDADPYAVYKVHPNGRVSEETLLHLVAPFAPAVACRMNVAGGTGELPGNLAGALDFQCLDRGQIAFMVELGGGGRLVAEHVAQGITGFEGLARRLGLLPGAAVAPAELRQVTKRRHVTCAEGGIFRVLARPATVIPAGQPLGEVMDLHGVVREQITLPFDALVIGIRRDPVVHFGDRVAFVAEHWSNVPA</sequence>
<keyword evidence="4" id="KW-0862">Zinc</keyword>
<reference evidence="6 7" key="1">
    <citation type="submission" date="2020-10" db="EMBL/GenBank/DDBJ databases">
        <title>Degradation of 1,4-Dioxane by Xanthobacter sp. YN2, via a Novel Group-2 Soluble Di-Iron Monooxygenase.</title>
        <authorList>
            <person name="Ma F."/>
            <person name="Wang Y."/>
            <person name="Yang J."/>
            <person name="Guo H."/>
            <person name="Su D."/>
            <person name="Yu L."/>
        </authorList>
    </citation>
    <scope>NUCLEOTIDE SEQUENCE [LARGE SCALE GENOMIC DNA]</scope>
    <source>
        <strain evidence="6 7">YN2</strain>
    </source>
</reference>
<evidence type="ECO:0000313" key="7">
    <source>
        <dbReference type="Proteomes" id="UP000596427"/>
    </source>
</evidence>
<evidence type="ECO:0000313" key="6">
    <source>
        <dbReference type="EMBL" id="QRG07000.1"/>
    </source>
</evidence>